<evidence type="ECO:0000256" key="1">
    <source>
        <dbReference type="ARBA" id="ARBA00001993"/>
    </source>
</evidence>
<dbReference type="KEGG" id="zma:100283327"/>
<dbReference type="GO" id="GO:0015979">
    <property type="term" value="P:photosynthesis"/>
    <property type="evidence" value="ECO:0007669"/>
    <property type="project" value="UniProtKB-KW"/>
</dbReference>
<dbReference type="ExpressionAtlas" id="A0A3L6G144">
    <property type="expression patterns" value="baseline and differential"/>
</dbReference>
<evidence type="ECO:0000313" key="8">
    <source>
        <dbReference type="EMBL" id="PWZ40726.1"/>
    </source>
</evidence>
<comment type="similarity">
    <text evidence="3">Belongs to the PsaE family.</text>
</comment>
<evidence type="ECO:0000256" key="5">
    <source>
        <dbReference type="ARBA" id="ARBA00022836"/>
    </source>
</evidence>
<dbReference type="SMR" id="A0A3L6G144"/>
<dbReference type="GO" id="GO:0009535">
    <property type="term" value="C:chloroplast thylakoid membrane"/>
    <property type="evidence" value="ECO:0007669"/>
    <property type="project" value="UniProtKB-SubCell"/>
</dbReference>
<evidence type="ECO:0000313" key="9">
    <source>
        <dbReference type="Proteomes" id="UP000251960"/>
    </source>
</evidence>
<dbReference type="GO" id="GO:0009538">
    <property type="term" value="C:photosystem I reaction center"/>
    <property type="evidence" value="ECO:0007669"/>
    <property type="project" value="InterPro"/>
</dbReference>
<dbReference type="PANTHER" id="PTHR34549">
    <property type="entry name" value="PHOTOSYSTEM I REACTION CENTER SUBUNIT IV A, CHLOROPLASTIC-RELATED"/>
    <property type="match status" value="1"/>
</dbReference>
<keyword evidence="6" id="KW-0472">Membrane</keyword>
<organism evidence="8 9">
    <name type="scientific">Zea mays</name>
    <name type="common">Maize</name>
    <dbReference type="NCBI Taxonomy" id="4577"/>
    <lineage>
        <taxon>Eukaryota</taxon>
        <taxon>Viridiplantae</taxon>
        <taxon>Streptophyta</taxon>
        <taxon>Embryophyta</taxon>
        <taxon>Tracheophyta</taxon>
        <taxon>Spermatophyta</taxon>
        <taxon>Magnoliopsida</taxon>
        <taxon>Liliopsida</taxon>
        <taxon>Poales</taxon>
        <taxon>Poaceae</taxon>
        <taxon>PACMAD clade</taxon>
        <taxon>Panicoideae</taxon>
        <taxon>Andropogonodae</taxon>
        <taxon>Andropogoneae</taxon>
        <taxon>Tripsacinae</taxon>
        <taxon>Zea</taxon>
    </lineage>
</organism>
<accession>A0A3L6G144</accession>
<dbReference type="PANTHER" id="PTHR34549:SF2">
    <property type="entry name" value="PHOTOSYSTEM I SUBUNIT IV"/>
    <property type="match status" value="1"/>
</dbReference>
<keyword evidence="4" id="KW-0602">Photosynthesis</keyword>
<evidence type="ECO:0000256" key="7">
    <source>
        <dbReference type="SAM" id="MobiDB-lite"/>
    </source>
</evidence>
<dbReference type="Pfam" id="PF02427">
    <property type="entry name" value="PSI_PsaE"/>
    <property type="match status" value="1"/>
</dbReference>
<name>A0A3L6G144_MAIZE</name>
<dbReference type="InterPro" id="IPR003375">
    <property type="entry name" value="PSI_PsaE"/>
</dbReference>
<dbReference type="EMBL" id="NCVQ01000003">
    <property type="protein sequence ID" value="PWZ40726.1"/>
    <property type="molecule type" value="Genomic_DNA"/>
</dbReference>
<comment type="function">
    <text evidence="1">Stabilizes the interaction between PsaC and the PSI core, assists the docking of the ferredoxin to PSI and interacts with ferredoxin-NADP oxidoreductase.</text>
</comment>
<evidence type="ECO:0000256" key="6">
    <source>
        <dbReference type="ARBA" id="ARBA00023136"/>
    </source>
</evidence>
<dbReference type="AlphaFoldDB" id="A0A3L6G144"/>
<reference evidence="8 9" key="1">
    <citation type="journal article" date="2018" name="Nat. Genet.">
        <title>Extensive intraspecific gene order and gene structural variations between Mo17 and other maize genomes.</title>
        <authorList>
            <person name="Sun S."/>
            <person name="Zhou Y."/>
            <person name="Chen J."/>
            <person name="Shi J."/>
            <person name="Zhao H."/>
            <person name="Zhao H."/>
            <person name="Song W."/>
            <person name="Zhang M."/>
            <person name="Cui Y."/>
            <person name="Dong X."/>
            <person name="Liu H."/>
            <person name="Ma X."/>
            <person name="Jiao Y."/>
            <person name="Wang B."/>
            <person name="Wei X."/>
            <person name="Stein J.C."/>
            <person name="Glaubitz J.C."/>
            <person name="Lu F."/>
            <person name="Yu G."/>
            <person name="Liang C."/>
            <person name="Fengler K."/>
            <person name="Li B."/>
            <person name="Rafalski A."/>
            <person name="Schnable P.S."/>
            <person name="Ware D.H."/>
            <person name="Buckler E.S."/>
            <person name="Lai J."/>
        </authorList>
    </citation>
    <scope>NUCLEOTIDE SEQUENCE [LARGE SCALE GENOMIC DNA]</scope>
    <source>
        <strain evidence="9">cv. Missouri 17</strain>
        <tissue evidence="8">Seedling</tissue>
    </source>
</reference>
<proteinExistence type="inferred from homology"/>
<dbReference type="InterPro" id="IPR008990">
    <property type="entry name" value="Elect_transpt_acc-like_dom_sf"/>
</dbReference>
<dbReference type="OrthoDB" id="2161449at2759"/>
<evidence type="ECO:0000256" key="2">
    <source>
        <dbReference type="ARBA" id="ARBA00004525"/>
    </source>
</evidence>
<dbReference type="Gene3D" id="2.30.30.50">
    <property type="match status" value="1"/>
</dbReference>
<comment type="caution">
    <text evidence="8">The sequence shown here is derived from an EMBL/GenBank/DDBJ whole genome shotgun (WGS) entry which is preliminary data.</text>
</comment>
<keyword evidence="5" id="KW-0603">Photosystem I</keyword>
<protein>
    <submittedName>
        <fullName evidence="8">Photosystem I reaction center subunit IV, chloroplastic</fullName>
    </submittedName>
</protein>
<evidence type="ECO:0000256" key="4">
    <source>
        <dbReference type="ARBA" id="ARBA00022531"/>
    </source>
</evidence>
<dbReference type="OMA" id="YFRIRTN"/>
<gene>
    <name evidence="8" type="primary">PSAE_0</name>
    <name evidence="8" type="ORF">Zm00014a_002969</name>
</gene>
<dbReference type="SUPFAM" id="SSF50090">
    <property type="entry name" value="Electron transport accessory proteins"/>
    <property type="match status" value="1"/>
</dbReference>
<comment type="subcellular location">
    <subcellularLocation>
        <location evidence="2">Plastid</location>
        <location evidence="2">Chloroplast thylakoid membrane</location>
        <topology evidence="2">Peripheral membrane protein</topology>
    </subcellularLocation>
</comment>
<evidence type="ECO:0000256" key="3">
    <source>
        <dbReference type="ARBA" id="ARBA00007501"/>
    </source>
</evidence>
<feature type="region of interest" description="Disordered" evidence="7">
    <location>
        <begin position="42"/>
        <end position="81"/>
    </location>
</feature>
<feature type="compositionally biased region" description="Low complexity" evidence="7">
    <location>
        <begin position="55"/>
        <end position="66"/>
    </location>
</feature>
<dbReference type="Proteomes" id="UP000251960">
    <property type="component" value="Chromosome 2"/>
</dbReference>
<sequence length="139" mass="14834">MASTNMASATSRFMLAAGVPTASSGSGRVSFASAPNRLGRRLVVRADEESPAEPAPTAEGEGAVATKPKAEKPPPIGPKRGAKVKILRRESYWYNGIGNVVTVDQDPNTRYPVVVRFNKVNYAGVSTNNYALDEILEVK</sequence>